<dbReference type="InterPro" id="IPR022998">
    <property type="entry name" value="ThiamineP_synth_TenI"/>
</dbReference>
<accession>A0A8E1URS3</accession>
<dbReference type="PANTHER" id="PTHR20857:SF15">
    <property type="entry name" value="THIAMINE-PHOSPHATE SYNTHASE"/>
    <property type="match status" value="1"/>
</dbReference>
<dbReference type="PANTHER" id="PTHR20857">
    <property type="entry name" value="THIAMINE-PHOSPHATE PYROPHOSPHORYLASE"/>
    <property type="match status" value="1"/>
</dbReference>
<evidence type="ECO:0000259" key="3">
    <source>
        <dbReference type="Pfam" id="PF02581"/>
    </source>
</evidence>
<dbReference type="EMBL" id="LFQU01000003">
    <property type="protein sequence ID" value="KOO69289.1"/>
    <property type="molecule type" value="Genomic_DNA"/>
</dbReference>
<dbReference type="InterPro" id="IPR013785">
    <property type="entry name" value="Aldolase_TIM"/>
</dbReference>
<dbReference type="CDD" id="cd00564">
    <property type="entry name" value="TMP_TenI"/>
    <property type="match status" value="1"/>
</dbReference>
<dbReference type="InterPro" id="IPR036206">
    <property type="entry name" value="ThiamineP_synth_sf"/>
</dbReference>
<dbReference type="AlphaFoldDB" id="A0A8E1URS3"/>
<feature type="domain" description="Thiamine phosphate synthase/TenI" evidence="3">
    <location>
        <begin position="12"/>
        <end position="173"/>
    </location>
</feature>
<dbReference type="GO" id="GO:0009228">
    <property type="term" value="P:thiamine biosynthetic process"/>
    <property type="evidence" value="ECO:0007669"/>
    <property type="project" value="UniProtKB-KW"/>
</dbReference>
<dbReference type="GO" id="GO:0005737">
    <property type="term" value="C:cytoplasm"/>
    <property type="evidence" value="ECO:0007669"/>
    <property type="project" value="TreeGrafter"/>
</dbReference>
<sequence>MLWIVVTSPVFLSDEATFLHRLLANGVDIIHLRKPGASAADCARLLEELSAEDRSHIVVHDFFELAEPYGLRGMHLNARRNIVPEGYSGHVSRSCHSLEEVKQHKDNCNYVFLSPIFDSVSKQGYASAFTDATLRQASEQGILDNKVVALGGVTPDKIHYLKSLNFGGAAMLGCINSMAGLSETQLCARLHSIRECFRQH</sequence>
<dbReference type="Pfam" id="PF02581">
    <property type="entry name" value="TMP-TENI"/>
    <property type="match status" value="1"/>
</dbReference>
<proteinExistence type="predicted"/>
<name>A0A8E1URS3_9BACT</name>
<evidence type="ECO:0000313" key="4">
    <source>
        <dbReference type="EMBL" id="KOO69289.1"/>
    </source>
</evidence>
<evidence type="ECO:0000256" key="2">
    <source>
        <dbReference type="ARBA" id="ARBA00022977"/>
    </source>
</evidence>
<comment type="caution">
    <text evidence="4">The sequence shown here is derived from an EMBL/GenBank/DDBJ whole genome shotgun (WGS) entry which is preliminary data.</text>
</comment>
<dbReference type="RefSeq" id="WP_082335138.1">
    <property type="nucleotide sequence ID" value="NZ_LFQU01000003.1"/>
</dbReference>
<dbReference type="SUPFAM" id="SSF51391">
    <property type="entry name" value="Thiamin phosphate synthase"/>
    <property type="match status" value="1"/>
</dbReference>
<gene>
    <name evidence="4" type="ORF">ACU52_02740</name>
</gene>
<reference evidence="4 5" key="1">
    <citation type="submission" date="2015-06" db="EMBL/GenBank/DDBJ databases">
        <title>Prevotella sp. 109, sp. nov., a novel member of the family Prevotellaceae isolated from human faeces.</title>
        <authorList>
            <person name="Shkoporov A.N."/>
            <person name="Chaplin A.V."/>
            <person name="Kafarskaia L.I."/>
            <person name="Efimov B.A."/>
        </authorList>
    </citation>
    <scope>NUCLEOTIDE SEQUENCE [LARGE SCALE GENOMIC DNA]</scope>
    <source>
        <strain evidence="4 5">109</strain>
    </source>
</reference>
<protein>
    <recommendedName>
        <fullName evidence="3">Thiamine phosphate synthase/TenI domain-containing protein</fullName>
    </recommendedName>
</protein>
<keyword evidence="5" id="KW-1185">Reference proteome</keyword>
<dbReference type="Proteomes" id="UP000036951">
    <property type="component" value="Unassembled WGS sequence"/>
</dbReference>
<evidence type="ECO:0000313" key="5">
    <source>
        <dbReference type="Proteomes" id="UP000036951"/>
    </source>
</evidence>
<dbReference type="Gene3D" id="3.20.20.70">
    <property type="entry name" value="Aldolase class I"/>
    <property type="match status" value="1"/>
</dbReference>
<comment type="pathway">
    <text evidence="1">Cofactor biosynthesis; thiamine diphosphate biosynthesis.</text>
</comment>
<keyword evidence="2" id="KW-0784">Thiamine biosynthesis</keyword>
<dbReference type="OrthoDB" id="194683at2"/>
<dbReference type="GO" id="GO:0004789">
    <property type="term" value="F:thiamine-phosphate diphosphorylase activity"/>
    <property type="evidence" value="ECO:0007669"/>
    <property type="project" value="TreeGrafter"/>
</dbReference>
<evidence type="ECO:0000256" key="1">
    <source>
        <dbReference type="ARBA" id="ARBA00004948"/>
    </source>
</evidence>
<organism evidence="4 5">
    <name type="scientific">Xylanibacter rarus</name>
    <dbReference type="NCBI Taxonomy" id="1676614"/>
    <lineage>
        <taxon>Bacteria</taxon>
        <taxon>Pseudomonadati</taxon>
        <taxon>Bacteroidota</taxon>
        <taxon>Bacteroidia</taxon>
        <taxon>Bacteroidales</taxon>
        <taxon>Prevotellaceae</taxon>
        <taxon>Xylanibacter</taxon>
    </lineage>
</organism>